<dbReference type="RefSeq" id="WP_092982783.1">
    <property type="nucleotide sequence ID" value="NZ_FOYQ01000002.1"/>
</dbReference>
<evidence type="ECO:0000313" key="8">
    <source>
        <dbReference type="Proteomes" id="UP000199534"/>
    </source>
</evidence>
<comment type="subcellular location">
    <subcellularLocation>
        <location evidence="1">Cell membrane</location>
        <topology evidence="1">Multi-pass membrane protein</topology>
    </subcellularLocation>
</comment>
<feature type="transmembrane region" description="Helical" evidence="6">
    <location>
        <begin position="151"/>
        <end position="169"/>
    </location>
</feature>
<feature type="transmembrane region" description="Helical" evidence="6">
    <location>
        <begin position="82"/>
        <end position="99"/>
    </location>
</feature>
<proteinExistence type="predicted"/>
<dbReference type="InterPro" id="IPR022791">
    <property type="entry name" value="L-PG_synthase/AglD"/>
</dbReference>
<dbReference type="AlphaFoldDB" id="A0A1I6H7X0"/>
<evidence type="ECO:0000256" key="6">
    <source>
        <dbReference type="SAM" id="Phobius"/>
    </source>
</evidence>
<feature type="transmembrane region" description="Helical" evidence="6">
    <location>
        <begin position="256"/>
        <end position="280"/>
    </location>
</feature>
<feature type="transmembrane region" description="Helical" evidence="6">
    <location>
        <begin position="42"/>
        <end position="61"/>
    </location>
</feature>
<dbReference type="PANTHER" id="PTHR40277:SF1">
    <property type="entry name" value="BLL5419 PROTEIN"/>
    <property type="match status" value="1"/>
</dbReference>
<evidence type="ECO:0000256" key="3">
    <source>
        <dbReference type="ARBA" id="ARBA00022692"/>
    </source>
</evidence>
<keyword evidence="5 6" id="KW-0472">Membrane</keyword>
<name>A0A1I6H7X0_9FLAO</name>
<evidence type="ECO:0000256" key="4">
    <source>
        <dbReference type="ARBA" id="ARBA00022989"/>
    </source>
</evidence>
<keyword evidence="3 6" id="KW-0812">Transmembrane</keyword>
<reference evidence="7 8" key="1">
    <citation type="submission" date="2016-10" db="EMBL/GenBank/DDBJ databases">
        <authorList>
            <person name="de Groot N.N."/>
        </authorList>
    </citation>
    <scope>NUCLEOTIDE SEQUENCE [LARGE SCALE GENOMIC DNA]</scope>
    <source>
        <strain evidence="7 8">DSM 21019</strain>
    </source>
</reference>
<sequence>MAKLRKRALTALKILISAALLFFVFRQIPLQKVWETLKTSNLLWVFTALILFVVSKVLAAFRLNRYFHEIEVPLSTRDNLKLYLLGMFYNLFLPGGIGGDAYKGVVLHRKFGASGKKLAGVLILDRVSGLIALLTYALILLFVLNPESISAFRWVVPIAIGLGFLIFYYGHRWLFAYLQKAFWAAFAFSALVQLAQLGAAFMLLMALGVESQFLPYLLLFLASSVAAILPISIGGVGLREFVFLYGSKWWGLEEPVALSISLLFLGITLVVSFFGVVFQIRGLGLEGPSRSGESSA</sequence>
<dbReference type="Pfam" id="PF03706">
    <property type="entry name" value="LPG_synthase_TM"/>
    <property type="match status" value="1"/>
</dbReference>
<feature type="transmembrane region" description="Helical" evidence="6">
    <location>
        <begin position="216"/>
        <end position="236"/>
    </location>
</feature>
<keyword evidence="8" id="KW-1185">Reference proteome</keyword>
<dbReference type="STRING" id="400055.SAMN04490243_2379"/>
<gene>
    <name evidence="7" type="ORF">SAMN04490243_2379</name>
</gene>
<dbReference type="Proteomes" id="UP000199534">
    <property type="component" value="Unassembled WGS sequence"/>
</dbReference>
<dbReference type="NCBIfam" id="TIGR00374">
    <property type="entry name" value="flippase-like domain"/>
    <property type="match status" value="1"/>
</dbReference>
<dbReference type="PANTHER" id="PTHR40277">
    <property type="entry name" value="BLL5419 PROTEIN"/>
    <property type="match status" value="1"/>
</dbReference>
<evidence type="ECO:0000256" key="1">
    <source>
        <dbReference type="ARBA" id="ARBA00004651"/>
    </source>
</evidence>
<accession>A0A1I6H7X0</accession>
<evidence type="ECO:0000256" key="5">
    <source>
        <dbReference type="ARBA" id="ARBA00023136"/>
    </source>
</evidence>
<feature type="transmembrane region" description="Helical" evidence="6">
    <location>
        <begin position="181"/>
        <end position="204"/>
    </location>
</feature>
<protein>
    <recommendedName>
        <fullName evidence="9">Lysylphosphatidylglycerol synthase TM region</fullName>
    </recommendedName>
</protein>
<evidence type="ECO:0000256" key="2">
    <source>
        <dbReference type="ARBA" id="ARBA00022475"/>
    </source>
</evidence>
<evidence type="ECO:0000313" key="7">
    <source>
        <dbReference type="EMBL" id="SFR50458.1"/>
    </source>
</evidence>
<dbReference type="OrthoDB" id="1123508at2"/>
<evidence type="ECO:0008006" key="9">
    <source>
        <dbReference type="Google" id="ProtNLM"/>
    </source>
</evidence>
<feature type="transmembrane region" description="Helical" evidence="6">
    <location>
        <begin position="119"/>
        <end position="144"/>
    </location>
</feature>
<dbReference type="EMBL" id="FOYQ01000002">
    <property type="protein sequence ID" value="SFR50458.1"/>
    <property type="molecule type" value="Genomic_DNA"/>
</dbReference>
<organism evidence="7 8">
    <name type="scientific">Robiginitalea myxolifaciens</name>
    <dbReference type="NCBI Taxonomy" id="400055"/>
    <lineage>
        <taxon>Bacteria</taxon>
        <taxon>Pseudomonadati</taxon>
        <taxon>Bacteroidota</taxon>
        <taxon>Flavobacteriia</taxon>
        <taxon>Flavobacteriales</taxon>
        <taxon>Flavobacteriaceae</taxon>
        <taxon>Robiginitalea</taxon>
    </lineage>
</organism>
<keyword evidence="4 6" id="KW-1133">Transmembrane helix</keyword>
<dbReference type="GO" id="GO:0005886">
    <property type="term" value="C:plasma membrane"/>
    <property type="evidence" value="ECO:0007669"/>
    <property type="project" value="UniProtKB-SubCell"/>
</dbReference>
<keyword evidence="2" id="KW-1003">Cell membrane</keyword>